<dbReference type="PROSITE" id="PS00198">
    <property type="entry name" value="4FE4S_FER_1"/>
    <property type="match status" value="1"/>
</dbReference>
<dbReference type="InterPro" id="IPR009051">
    <property type="entry name" value="Helical_ferredxn"/>
</dbReference>
<dbReference type="PRINTS" id="PR00469">
    <property type="entry name" value="PNDRDTASEII"/>
</dbReference>
<dbReference type="InterPro" id="IPR023753">
    <property type="entry name" value="FAD/NAD-binding_dom"/>
</dbReference>
<reference evidence="2" key="1">
    <citation type="journal article" date="2015" name="Nature">
        <title>Complex archaea that bridge the gap between prokaryotes and eukaryotes.</title>
        <authorList>
            <person name="Spang A."/>
            <person name="Saw J.H."/>
            <person name="Jorgensen S.L."/>
            <person name="Zaremba-Niedzwiedzka K."/>
            <person name="Martijn J."/>
            <person name="Lind A.E."/>
            <person name="van Eijk R."/>
            <person name="Schleper C."/>
            <person name="Guy L."/>
            <person name="Ettema T.J."/>
        </authorList>
    </citation>
    <scope>NUCLEOTIDE SEQUENCE</scope>
</reference>
<dbReference type="InterPro" id="IPR017896">
    <property type="entry name" value="4Fe4S_Fe-S-bd"/>
</dbReference>
<dbReference type="Pfam" id="PF14691">
    <property type="entry name" value="Fer4_20"/>
    <property type="match status" value="1"/>
</dbReference>
<protein>
    <recommendedName>
        <fullName evidence="1">4Fe-4S ferredoxin-type domain-containing protein</fullName>
    </recommendedName>
</protein>
<dbReference type="InterPro" id="IPR017900">
    <property type="entry name" value="4Fe4S_Fe_S_CS"/>
</dbReference>
<dbReference type="PANTHER" id="PTHR43100">
    <property type="entry name" value="GLUTAMATE SYNTHASE [NADPH] SMALL CHAIN"/>
    <property type="match status" value="1"/>
</dbReference>
<dbReference type="Pfam" id="PF13183">
    <property type="entry name" value="Fer4_8"/>
    <property type="match status" value="1"/>
</dbReference>
<dbReference type="Gene3D" id="1.10.1060.10">
    <property type="entry name" value="Alpha-helical ferredoxin"/>
    <property type="match status" value="2"/>
</dbReference>
<dbReference type="GO" id="GO:0016491">
    <property type="term" value="F:oxidoreductase activity"/>
    <property type="evidence" value="ECO:0007669"/>
    <property type="project" value="InterPro"/>
</dbReference>
<gene>
    <name evidence="2" type="ORF">LCGC14_1774610</name>
</gene>
<dbReference type="PRINTS" id="PR00368">
    <property type="entry name" value="FADPNR"/>
</dbReference>
<dbReference type="InterPro" id="IPR051394">
    <property type="entry name" value="Glutamate_Synthase"/>
</dbReference>
<dbReference type="SUPFAM" id="SSF46548">
    <property type="entry name" value="alpha-helical ferredoxin"/>
    <property type="match status" value="2"/>
</dbReference>
<accession>A0A0F9GXC7</accession>
<organism evidence="2">
    <name type="scientific">marine sediment metagenome</name>
    <dbReference type="NCBI Taxonomy" id="412755"/>
    <lineage>
        <taxon>unclassified sequences</taxon>
        <taxon>metagenomes</taxon>
        <taxon>ecological metagenomes</taxon>
    </lineage>
</organism>
<proteinExistence type="predicted"/>
<sequence length="555" mass="61203">MTESDDKIVSAKIKGADSIEKLKKINTAANYCYNCNRCVNVCPVAYLGIFNPRNLITDLTFLTPEEALEKNDIWKCLTCGLCSVYCPMTKDNVGVNFTKIIKDLRSLSSGFKPLQEGLLSCNHERVYSSLPKLMAEDKIKFTNKTGFLDRTGLKTTDKGEIGYFMGCVPFLTGTAPCVVGCPAGVDVQGYVSLISEGKYQESIDLIRDTNPLPYLCGRICTEQCALNCNRQYFDDPVAIRQLKRFVSDWETEHPNQSKIKPVPQTKEKVAIIGAGPGGLSAAYFLARMGYKPTIFEKGDKTGGVVRYGVPQYRLSDEALDHDVEFIKSMGVEIVLNKEFGSNFTVDDLWKGGFKSVFIAVGLYVPKTLRLEGEDLPNVDVAIDFLLDRKYGCAKNPEEFKGKTFGIIGGGAVAVDVGETAIRLGASKTDLVDILTEEVLKNVLKDLHEAEREVMEYHFETSTTNITQEPDGKLALNCYKIEWGDPETGRRPLTKIEGSEFKIVVDYIVIAIGQGLDLKPLNAATDNKLKIERGIIVVDDLTFETGIPGVFAGGDI</sequence>
<feature type="non-terminal residue" evidence="2">
    <location>
        <position position="555"/>
    </location>
</feature>
<name>A0A0F9GXC7_9ZZZZ</name>
<dbReference type="PROSITE" id="PS51379">
    <property type="entry name" value="4FE4S_FER_2"/>
    <property type="match status" value="1"/>
</dbReference>
<dbReference type="EMBL" id="LAZR01016684">
    <property type="protein sequence ID" value="KKM03419.1"/>
    <property type="molecule type" value="Genomic_DNA"/>
</dbReference>
<dbReference type="InterPro" id="IPR028261">
    <property type="entry name" value="DPD_II"/>
</dbReference>
<comment type="caution">
    <text evidence="2">The sequence shown here is derived from an EMBL/GenBank/DDBJ whole genome shotgun (WGS) entry which is preliminary data.</text>
</comment>
<evidence type="ECO:0000259" key="1">
    <source>
        <dbReference type="PROSITE" id="PS51379"/>
    </source>
</evidence>
<dbReference type="Pfam" id="PF07992">
    <property type="entry name" value="Pyr_redox_2"/>
    <property type="match status" value="1"/>
</dbReference>
<dbReference type="AlphaFoldDB" id="A0A0F9GXC7"/>
<dbReference type="Gene3D" id="3.50.50.60">
    <property type="entry name" value="FAD/NAD(P)-binding domain"/>
    <property type="match status" value="2"/>
</dbReference>
<dbReference type="PANTHER" id="PTHR43100:SF2">
    <property type="entry name" value="BNAA03G19380D PROTEIN"/>
    <property type="match status" value="1"/>
</dbReference>
<evidence type="ECO:0000313" key="2">
    <source>
        <dbReference type="EMBL" id="KKM03419.1"/>
    </source>
</evidence>
<dbReference type="InterPro" id="IPR036188">
    <property type="entry name" value="FAD/NAD-bd_sf"/>
</dbReference>
<dbReference type="SUPFAM" id="SSF51971">
    <property type="entry name" value="Nucleotide-binding domain"/>
    <property type="match status" value="1"/>
</dbReference>
<dbReference type="GO" id="GO:0051536">
    <property type="term" value="F:iron-sulfur cluster binding"/>
    <property type="evidence" value="ECO:0007669"/>
    <property type="project" value="InterPro"/>
</dbReference>
<feature type="domain" description="4Fe-4S ferredoxin-type" evidence="1">
    <location>
        <begin position="23"/>
        <end position="52"/>
    </location>
</feature>